<dbReference type="PANTHER" id="PTHR12905:SF0">
    <property type="entry name" value="CALCINEURIN-LIKE PHOSPHOESTERASE DOMAIN-CONTAINING PROTEIN"/>
    <property type="match status" value="1"/>
</dbReference>
<reference evidence="2" key="1">
    <citation type="journal article" date="2020" name="J. ISSAAS">
        <title>Lactobacilli and other gastrointestinal microbiota of Peromyscus leucopus, reservoir host for agents of Lyme disease and other zoonoses in North America.</title>
        <authorList>
            <person name="Milovic A."/>
            <person name="Bassam K."/>
            <person name="Shao H."/>
            <person name="Chatzistamou I."/>
            <person name="Tufts D.M."/>
            <person name="Diuk-Wasser M."/>
            <person name="Barbour A.G."/>
        </authorList>
    </citation>
    <scope>NUCLEOTIDE SEQUENCE</scope>
    <source>
        <strain evidence="2">LL71</strain>
    </source>
</reference>
<protein>
    <recommendedName>
        <fullName evidence="1">Calcineurin-like phosphoesterase domain-containing protein</fullName>
    </recommendedName>
</protein>
<dbReference type="PANTHER" id="PTHR12905">
    <property type="entry name" value="METALLOPHOSPHOESTERASE"/>
    <property type="match status" value="1"/>
</dbReference>
<sequence>MKIVHISDTHGCHYRLRNLPEADMIVHSGDFTMNGSESEAIDFMNWFCDLPYKHKIFICGNHDDCLYRANIDGLDSNVHYLCNSGVEIEGITFYGVPMFMGDCISERQSYNYRQIPSNTNVLITHTPPFGILDFDDSNNYGSEELLGIVSAIKPRLHLFGHIHRQHGITEEGETIFSNGAILSADYSILNNPNVLELSLSSLSL</sequence>
<name>A0A6G8F3B2_9BACT</name>
<accession>A0A6G8F3B2</accession>
<evidence type="ECO:0000259" key="1">
    <source>
        <dbReference type="Pfam" id="PF00149"/>
    </source>
</evidence>
<dbReference type="Pfam" id="PF00149">
    <property type="entry name" value="Metallophos"/>
    <property type="match status" value="1"/>
</dbReference>
<dbReference type="CDD" id="cd07379">
    <property type="entry name" value="MPP_239FB"/>
    <property type="match status" value="1"/>
</dbReference>
<dbReference type="AlphaFoldDB" id="A0A6G8F3B2"/>
<dbReference type="SUPFAM" id="SSF56300">
    <property type="entry name" value="Metallo-dependent phosphatases"/>
    <property type="match status" value="1"/>
</dbReference>
<dbReference type="Gene3D" id="3.60.21.10">
    <property type="match status" value="1"/>
</dbReference>
<dbReference type="InterPro" id="IPR004843">
    <property type="entry name" value="Calcineurin-like_PHP"/>
</dbReference>
<dbReference type="EMBL" id="MT002444">
    <property type="protein sequence ID" value="QIM10815.1"/>
    <property type="molecule type" value="Genomic_DNA"/>
</dbReference>
<dbReference type="InterPro" id="IPR029052">
    <property type="entry name" value="Metallo-depent_PP-like"/>
</dbReference>
<organism evidence="2">
    <name type="scientific">uncultured Muribaculaceae bacterium</name>
    <dbReference type="NCBI Taxonomy" id="2301481"/>
    <lineage>
        <taxon>Bacteria</taxon>
        <taxon>Pseudomonadati</taxon>
        <taxon>Bacteroidota</taxon>
        <taxon>Bacteroidia</taxon>
        <taxon>Bacteroidales</taxon>
        <taxon>Muribaculaceae</taxon>
        <taxon>environmental samples</taxon>
    </lineage>
</organism>
<evidence type="ECO:0000313" key="2">
    <source>
        <dbReference type="EMBL" id="QIM10815.1"/>
    </source>
</evidence>
<dbReference type="GO" id="GO:0016787">
    <property type="term" value="F:hydrolase activity"/>
    <property type="evidence" value="ECO:0007669"/>
    <property type="project" value="InterPro"/>
</dbReference>
<proteinExistence type="predicted"/>
<gene>
    <name evidence="2" type="ORF">Muribac1_0240</name>
</gene>
<dbReference type="InterPro" id="IPR051693">
    <property type="entry name" value="UPF0046_metallophosphoest"/>
</dbReference>
<feature type="domain" description="Calcineurin-like phosphoesterase" evidence="1">
    <location>
        <begin position="1"/>
        <end position="164"/>
    </location>
</feature>